<evidence type="ECO:0000313" key="3">
    <source>
        <dbReference type="Proteomes" id="UP000192578"/>
    </source>
</evidence>
<dbReference type="EMBL" id="MTYJ01000020">
    <property type="protein sequence ID" value="OQV21915.1"/>
    <property type="molecule type" value="Genomic_DNA"/>
</dbReference>
<evidence type="ECO:0000313" key="2">
    <source>
        <dbReference type="EMBL" id="OQV21915.1"/>
    </source>
</evidence>
<comment type="caution">
    <text evidence="2">The sequence shown here is derived from an EMBL/GenBank/DDBJ whole genome shotgun (WGS) entry which is preliminary data.</text>
</comment>
<feature type="region of interest" description="Disordered" evidence="1">
    <location>
        <begin position="111"/>
        <end position="172"/>
    </location>
</feature>
<evidence type="ECO:0000256" key="1">
    <source>
        <dbReference type="SAM" id="MobiDB-lite"/>
    </source>
</evidence>
<sequence>MRFRVGPSQAVLSRSKFKQPKIKIVLARCPPRGCWLWILPHTHSSCCVPHPTYGKRLLFRGTGRATTSKNARHEACRDFVYCLLKNDATLLLETLANDTSFCPIANRAPNAAREGPTPAQVSQAPNSSSAAAGMPHNVESTRTLRHMPSEEEQSVPELPVHRQPDANTAEPTKAPVVEFIKIAKEDFEHFLSKVMPL</sequence>
<dbReference type="AlphaFoldDB" id="A0A1W0X341"/>
<organism evidence="2 3">
    <name type="scientific">Hypsibius exemplaris</name>
    <name type="common">Freshwater tardigrade</name>
    <dbReference type="NCBI Taxonomy" id="2072580"/>
    <lineage>
        <taxon>Eukaryota</taxon>
        <taxon>Metazoa</taxon>
        <taxon>Ecdysozoa</taxon>
        <taxon>Tardigrada</taxon>
        <taxon>Eutardigrada</taxon>
        <taxon>Parachela</taxon>
        <taxon>Hypsibioidea</taxon>
        <taxon>Hypsibiidae</taxon>
        <taxon>Hypsibius</taxon>
    </lineage>
</organism>
<gene>
    <name evidence="2" type="ORF">BV898_04128</name>
</gene>
<keyword evidence="3" id="KW-1185">Reference proteome</keyword>
<accession>A0A1W0X341</accession>
<protein>
    <submittedName>
        <fullName evidence="2">Uncharacterized protein</fullName>
    </submittedName>
</protein>
<feature type="compositionally biased region" description="Polar residues" evidence="1">
    <location>
        <begin position="119"/>
        <end position="130"/>
    </location>
</feature>
<reference evidence="3" key="1">
    <citation type="submission" date="2017-01" db="EMBL/GenBank/DDBJ databases">
        <title>Comparative genomics of anhydrobiosis in the tardigrade Hypsibius dujardini.</title>
        <authorList>
            <person name="Yoshida Y."/>
            <person name="Koutsovoulos G."/>
            <person name="Laetsch D."/>
            <person name="Stevens L."/>
            <person name="Kumar S."/>
            <person name="Horikawa D."/>
            <person name="Ishino K."/>
            <person name="Komine S."/>
            <person name="Tomita M."/>
            <person name="Blaxter M."/>
            <person name="Arakawa K."/>
        </authorList>
    </citation>
    <scope>NUCLEOTIDE SEQUENCE [LARGE SCALE GENOMIC DNA]</scope>
    <source>
        <strain evidence="3">Z151</strain>
    </source>
</reference>
<name>A0A1W0X341_HYPEX</name>
<proteinExistence type="predicted"/>
<dbReference type="Proteomes" id="UP000192578">
    <property type="component" value="Unassembled WGS sequence"/>
</dbReference>